<protein>
    <submittedName>
        <fullName evidence="1">Uncharacterized protein</fullName>
    </submittedName>
</protein>
<accession>A0ACB8Q6Y7</accession>
<comment type="caution">
    <text evidence="1">The sequence shown here is derived from an EMBL/GenBank/DDBJ whole genome shotgun (WGS) entry which is preliminary data.</text>
</comment>
<reference evidence="1" key="2">
    <citation type="journal article" date="2022" name="New Phytol.">
        <title>Evolutionary transition to the ectomycorrhizal habit in the genomes of a hyperdiverse lineage of mushroom-forming fungi.</title>
        <authorList>
            <person name="Looney B."/>
            <person name="Miyauchi S."/>
            <person name="Morin E."/>
            <person name="Drula E."/>
            <person name="Courty P.E."/>
            <person name="Kohler A."/>
            <person name="Kuo A."/>
            <person name="LaButti K."/>
            <person name="Pangilinan J."/>
            <person name="Lipzen A."/>
            <person name="Riley R."/>
            <person name="Andreopoulos W."/>
            <person name="He G."/>
            <person name="Johnson J."/>
            <person name="Nolan M."/>
            <person name="Tritt A."/>
            <person name="Barry K.W."/>
            <person name="Grigoriev I.V."/>
            <person name="Nagy L.G."/>
            <person name="Hibbett D."/>
            <person name="Henrissat B."/>
            <person name="Matheny P.B."/>
            <person name="Labbe J."/>
            <person name="Martin F.M."/>
        </authorList>
    </citation>
    <scope>NUCLEOTIDE SEQUENCE</scope>
    <source>
        <strain evidence="1">EC-137</strain>
    </source>
</reference>
<reference evidence="1" key="1">
    <citation type="submission" date="2021-02" db="EMBL/GenBank/DDBJ databases">
        <authorList>
            <consortium name="DOE Joint Genome Institute"/>
            <person name="Ahrendt S."/>
            <person name="Looney B.P."/>
            <person name="Miyauchi S."/>
            <person name="Morin E."/>
            <person name="Drula E."/>
            <person name="Courty P.E."/>
            <person name="Chicoki N."/>
            <person name="Fauchery L."/>
            <person name="Kohler A."/>
            <person name="Kuo A."/>
            <person name="Labutti K."/>
            <person name="Pangilinan J."/>
            <person name="Lipzen A."/>
            <person name="Riley R."/>
            <person name="Andreopoulos W."/>
            <person name="He G."/>
            <person name="Johnson J."/>
            <person name="Barry K.W."/>
            <person name="Grigoriev I.V."/>
            <person name="Nagy L."/>
            <person name="Hibbett D."/>
            <person name="Henrissat B."/>
            <person name="Matheny P.B."/>
            <person name="Labbe J."/>
            <person name="Martin F."/>
        </authorList>
    </citation>
    <scope>NUCLEOTIDE SEQUENCE</scope>
    <source>
        <strain evidence="1">EC-137</strain>
    </source>
</reference>
<organism evidence="1 2">
    <name type="scientific">Vararia minispora EC-137</name>
    <dbReference type="NCBI Taxonomy" id="1314806"/>
    <lineage>
        <taxon>Eukaryota</taxon>
        <taxon>Fungi</taxon>
        <taxon>Dikarya</taxon>
        <taxon>Basidiomycota</taxon>
        <taxon>Agaricomycotina</taxon>
        <taxon>Agaricomycetes</taxon>
        <taxon>Russulales</taxon>
        <taxon>Lachnocladiaceae</taxon>
        <taxon>Vararia</taxon>
    </lineage>
</organism>
<keyword evidence="2" id="KW-1185">Reference proteome</keyword>
<evidence type="ECO:0000313" key="2">
    <source>
        <dbReference type="Proteomes" id="UP000814128"/>
    </source>
</evidence>
<gene>
    <name evidence="1" type="ORF">K488DRAFT_61271</name>
</gene>
<proteinExistence type="predicted"/>
<dbReference type="Proteomes" id="UP000814128">
    <property type="component" value="Unassembled WGS sequence"/>
</dbReference>
<dbReference type="EMBL" id="MU273886">
    <property type="protein sequence ID" value="KAI0027530.1"/>
    <property type="molecule type" value="Genomic_DNA"/>
</dbReference>
<evidence type="ECO:0000313" key="1">
    <source>
        <dbReference type="EMBL" id="KAI0027530.1"/>
    </source>
</evidence>
<sequence>MAPSIKHGTRPPKIDLATLLAQHNPTVDLKLDAYHQKTSEFLKAVSDYSARATSEISQRRQAHDAEKKKIEENAQAIEQETSQCKLAELELLATIEREKEETKEAEGLLQALRREHSSVQDASTSVEAEIEQYEALVESLQRERAMERASLEEQTRIADAELSEIEFTLGLVMEGVGTDQILIRFQHLPRDCSLVLDVSSWTYRVLTMSPGLPNLPVLLDELNETRDLYLFIKKVRQEFCSLG</sequence>
<name>A0ACB8Q6Y7_9AGAM</name>